<keyword evidence="3" id="KW-1185">Reference proteome</keyword>
<proteinExistence type="predicted"/>
<accession>A0A3D9IU52</accession>
<evidence type="ECO:0000313" key="3">
    <source>
        <dbReference type="Proteomes" id="UP000256977"/>
    </source>
</evidence>
<reference evidence="2 3" key="1">
    <citation type="submission" date="2018-07" db="EMBL/GenBank/DDBJ databases">
        <title>Genomic Encyclopedia of Type Strains, Phase III (KMG-III): the genomes of soil and plant-associated and newly described type strains.</title>
        <authorList>
            <person name="Whitman W."/>
        </authorList>
    </citation>
    <scope>NUCLEOTIDE SEQUENCE [LARGE SCALE GENOMIC DNA]</scope>
    <source>
        <strain evidence="2 3">CECT 7287</strain>
    </source>
</reference>
<dbReference type="Proteomes" id="UP000256977">
    <property type="component" value="Unassembled WGS sequence"/>
</dbReference>
<comment type="caution">
    <text evidence="2">The sequence shown here is derived from an EMBL/GenBank/DDBJ whole genome shotgun (WGS) entry which is preliminary data.</text>
</comment>
<protein>
    <submittedName>
        <fullName evidence="2">Uncharacterized protein</fullName>
    </submittedName>
</protein>
<organism evidence="2 3">
    <name type="scientific">Cohnella phaseoli</name>
    <dbReference type="NCBI Taxonomy" id="456490"/>
    <lineage>
        <taxon>Bacteria</taxon>
        <taxon>Bacillati</taxon>
        <taxon>Bacillota</taxon>
        <taxon>Bacilli</taxon>
        <taxon>Bacillales</taxon>
        <taxon>Paenibacillaceae</taxon>
        <taxon>Cohnella</taxon>
    </lineage>
</organism>
<feature type="signal peptide" evidence="1">
    <location>
        <begin position="1"/>
        <end position="20"/>
    </location>
</feature>
<sequence>MNRILRSLGCWLLAISIPLAQTGCTRSPSGADNESAGNWILDTGFERGAMVFHPIPGAARVSGKLDFGRDLEGLKSEWIVSQWNSKSDISKITGKRDSKMYTYENAAKTLAVADDGTVTLRVDTGEEYDTPRVRPTDPWVHLYLEQRYGSPYRLADRDDLRLRFQARITESESLMSPEQYDPGLHASIAVFYLIVGDLSGSGDFLNFCVPIYDNRHDVPPGEWHIDSGFNPAGDTHKLIYTLDGGGLYDSPTGDGQWHRVDVELQPHIEQALEIAKQNGYFDGVSYSDLGLEAIYIGWEVPGVFRSEMQIRDMGIF</sequence>
<keyword evidence="1" id="KW-0732">Signal</keyword>
<dbReference type="RefSeq" id="WP_246016656.1">
    <property type="nucleotide sequence ID" value="NZ_QRDZ01000020.1"/>
</dbReference>
<dbReference type="EMBL" id="QRDZ01000020">
    <property type="protein sequence ID" value="RED65288.1"/>
    <property type="molecule type" value="Genomic_DNA"/>
</dbReference>
<evidence type="ECO:0000313" key="2">
    <source>
        <dbReference type="EMBL" id="RED65288.1"/>
    </source>
</evidence>
<name>A0A3D9IU52_9BACL</name>
<feature type="chain" id="PRO_5039466238" evidence="1">
    <location>
        <begin position="21"/>
        <end position="316"/>
    </location>
</feature>
<gene>
    <name evidence="2" type="ORF">DFP98_12037</name>
</gene>
<evidence type="ECO:0000256" key="1">
    <source>
        <dbReference type="SAM" id="SignalP"/>
    </source>
</evidence>
<dbReference type="AlphaFoldDB" id="A0A3D9IU52"/>